<dbReference type="NCBIfam" id="TIGR00815">
    <property type="entry name" value="sulP"/>
    <property type="match status" value="1"/>
</dbReference>
<dbReference type="PANTHER" id="PTHR11814">
    <property type="entry name" value="SULFATE TRANSPORTER"/>
    <property type="match status" value="1"/>
</dbReference>
<proteinExistence type="predicted"/>
<feature type="transmembrane region" description="Helical" evidence="6">
    <location>
        <begin position="129"/>
        <end position="149"/>
    </location>
</feature>
<feature type="transmembrane region" description="Helical" evidence="6">
    <location>
        <begin position="458"/>
        <end position="482"/>
    </location>
</feature>
<feature type="transmembrane region" description="Helical" evidence="6">
    <location>
        <begin position="96"/>
        <end position="117"/>
    </location>
</feature>
<feature type="transmembrane region" description="Helical" evidence="6">
    <location>
        <begin position="243"/>
        <end position="261"/>
    </location>
</feature>
<feature type="transmembrane region" description="Helical" evidence="6">
    <location>
        <begin position="328"/>
        <end position="348"/>
    </location>
</feature>
<dbReference type="GO" id="GO:0016020">
    <property type="term" value="C:membrane"/>
    <property type="evidence" value="ECO:0007669"/>
    <property type="project" value="UniProtKB-SubCell"/>
</dbReference>
<dbReference type="CDD" id="cd07042">
    <property type="entry name" value="STAS_SulP_like_sulfate_transporter"/>
    <property type="match status" value="1"/>
</dbReference>
<gene>
    <name evidence="8" type="ORF">R3W88_031222</name>
</gene>
<dbReference type="Proteomes" id="UP001311915">
    <property type="component" value="Unassembled WGS sequence"/>
</dbReference>
<evidence type="ECO:0000256" key="6">
    <source>
        <dbReference type="SAM" id="Phobius"/>
    </source>
</evidence>
<dbReference type="PROSITE" id="PS50801">
    <property type="entry name" value="STAS"/>
    <property type="match status" value="1"/>
</dbReference>
<evidence type="ECO:0000256" key="3">
    <source>
        <dbReference type="ARBA" id="ARBA00022692"/>
    </source>
</evidence>
<dbReference type="Pfam" id="PF01740">
    <property type="entry name" value="STAS"/>
    <property type="match status" value="1"/>
</dbReference>
<evidence type="ECO:0000256" key="5">
    <source>
        <dbReference type="ARBA" id="ARBA00023136"/>
    </source>
</evidence>
<dbReference type="SUPFAM" id="SSF52091">
    <property type="entry name" value="SpoIIaa-like"/>
    <property type="match status" value="1"/>
</dbReference>
<evidence type="ECO:0000259" key="7">
    <source>
        <dbReference type="PROSITE" id="PS50801"/>
    </source>
</evidence>
<dbReference type="InterPro" id="IPR001902">
    <property type="entry name" value="SLC26A/SulP_fam"/>
</dbReference>
<reference evidence="8 9" key="1">
    <citation type="submission" date="2023-10" db="EMBL/GenBank/DDBJ databases">
        <title>Genome-Wide Identification Analysis in wild type Solanum Pinnatisectum Reveals Some Genes Defensing Phytophthora Infestans.</title>
        <authorList>
            <person name="Sun C."/>
        </authorList>
    </citation>
    <scope>NUCLEOTIDE SEQUENCE [LARGE SCALE GENOMIC DNA]</scope>
    <source>
        <strain evidence="8">LQN</strain>
        <tissue evidence="8">Leaf</tissue>
    </source>
</reference>
<organism evidence="8 9">
    <name type="scientific">Solanum pinnatisectum</name>
    <name type="common">tansyleaf nightshade</name>
    <dbReference type="NCBI Taxonomy" id="50273"/>
    <lineage>
        <taxon>Eukaryota</taxon>
        <taxon>Viridiplantae</taxon>
        <taxon>Streptophyta</taxon>
        <taxon>Embryophyta</taxon>
        <taxon>Tracheophyta</taxon>
        <taxon>Spermatophyta</taxon>
        <taxon>Magnoliopsida</taxon>
        <taxon>eudicotyledons</taxon>
        <taxon>Gunneridae</taxon>
        <taxon>Pentapetalae</taxon>
        <taxon>asterids</taxon>
        <taxon>lamiids</taxon>
        <taxon>Solanales</taxon>
        <taxon>Solanaceae</taxon>
        <taxon>Solanoideae</taxon>
        <taxon>Solaneae</taxon>
        <taxon>Solanum</taxon>
    </lineage>
</organism>
<dbReference type="EMBL" id="JAWPEI010000005">
    <property type="protein sequence ID" value="KAK4726305.1"/>
    <property type="molecule type" value="Genomic_DNA"/>
</dbReference>
<comment type="subcellular location">
    <subcellularLocation>
        <location evidence="1">Membrane</location>
        <topology evidence="1">Multi-pass membrane protein</topology>
    </subcellularLocation>
</comment>
<evidence type="ECO:0000313" key="9">
    <source>
        <dbReference type="Proteomes" id="UP001311915"/>
    </source>
</evidence>
<keyword evidence="4 6" id="KW-1133">Transmembrane helix</keyword>
<keyword evidence="2" id="KW-0813">Transport</keyword>
<comment type="caution">
    <text evidence="8">The sequence shown here is derived from an EMBL/GenBank/DDBJ whole genome shotgun (WGS) entry which is preliminary data.</text>
</comment>
<dbReference type="InterPro" id="IPR011547">
    <property type="entry name" value="SLC26A/SulP_dom"/>
</dbReference>
<evidence type="ECO:0000256" key="4">
    <source>
        <dbReference type="ARBA" id="ARBA00022989"/>
    </source>
</evidence>
<dbReference type="InterPro" id="IPR036513">
    <property type="entry name" value="STAS_dom_sf"/>
</dbReference>
<dbReference type="Pfam" id="PF00916">
    <property type="entry name" value="Sulfate_transp"/>
    <property type="match status" value="1"/>
</dbReference>
<keyword evidence="9" id="KW-1185">Reference proteome</keyword>
<feature type="transmembrane region" description="Helical" evidence="6">
    <location>
        <begin position="183"/>
        <end position="206"/>
    </location>
</feature>
<feature type="transmembrane region" description="Helical" evidence="6">
    <location>
        <begin position="417"/>
        <end position="438"/>
    </location>
</feature>
<feature type="transmembrane region" description="Helical" evidence="6">
    <location>
        <begin position="268"/>
        <end position="289"/>
    </location>
</feature>
<feature type="transmembrane region" description="Helical" evidence="6">
    <location>
        <begin position="155"/>
        <end position="176"/>
    </location>
</feature>
<sequence length="647" mass="70341">MCPQPNESISIELQQLQLDADGRNERTQWLLNSPEPPSFCNELINSVSETVLPQKNNFFPSNSKQCKAGVFSFLQGLFPILSWGRNYKANMFKHDLLAGLTLASLCIPQSIGYANLANLEPQYGLFHELAIGPVAVVSLLLSAMVTNIVDPAVDPIAYTSFVFTVTFFAGTFQAAFGLLRLGFLVDFLSHAAIVGFMGGAAIIIGLQQLKSLIGISHFTNKTDVVSVLRAVFRSFHDEALSPMNFILGCSFLIFILVTRFIGKRNKKLFWLPAIAPLLSVIVATLMVYLTKADQHGVKIVKHFKGGLNPSSIHQLQFNGPHLGQVTKIGLICGLVALTEAIAVGRSFASMKGYHLDGNKEMVAMGFMNIVGSLTSCYTATGSFSRTAVNFSAGCETVVSNIVMAITVFISLELLTKLLYYTPLAILASVILSALPGLIDINEAYHIWKVDKMDFIVCIGAFSGVLFVSVEIGLLIAVGISFARIILDTIRASTEVQGRLPGTLDTFCDITQYPGATSTSGILIIRINSGSLCFANSTSIRERVMKLVTHTNGNEENTKENVHFVVLDMSNVMSVDTSGIVMLEELHRELVSQNIPLTIANPRLRVINKMKTAKCFDKLGKGWIFLTIGDAVDACLSLKIADPSSTNC</sequence>
<feature type="transmembrane region" description="Helical" evidence="6">
    <location>
        <begin position="386"/>
        <end position="410"/>
    </location>
</feature>
<dbReference type="GO" id="GO:0055085">
    <property type="term" value="P:transmembrane transport"/>
    <property type="evidence" value="ECO:0007669"/>
    <property type="project" value="InterPro"/>
</dbReference>
<dbReference type="Gene3D" id="3.30.750.24">
    <property type="entry name" value="STAS domain"/>
    <property type="match status" value="1"/>
</dbReference>
<keyword evidence="5 6" id="KW-0472">Membrane</keyword>
<dbReference type="FunFam" id="3.30.750.24:FF:000002">
    <property type="entry name" value="Sulfate transporter 31"/>
    <property type="match status" value="1"/>
</dbReference>
<evidence type="ECO:0000256" key="2">
    <source>
        <dbReference type="ARBA" id="ARBA00022448"/>
    </source>
</evidence>
<dbReference type="AlphaFoldDB" id="A0AAV9LPD4"/>
<protein>
    <recommendedName>
        <fullName evidence="7">STAS domain-containing protein</fullName>
    </recommendedName>
</protein>
<feature type="domain" description="STAS" evidence="7">
    <location>
        <begin position="528"/>
        <end position="634"/>
    </location>
</feature>
<keyword evidence="3 6" id="KW-0812">Transmembrane</keyword>
<evidence type="ECO:0000313" key="8">
    <source>
        <dbReference type="EMBL" id="KAK4726305.1"/>
    </source>
</evidence>
<evidence type="ECO:0000256" key="1">
    <source>
        <dbReference type="ARBA" id="ARBA00004141"/>
    </source>
</evidence>
<dbReference type="InterPro" id="IPR002645">
    <property type="entry name" value="STAS_dom"/>
</dbReference>
<accession>A0AAV9LPD4</accession>
<name>A0AAV9LPD4_9SOLN</name>